<name>A0ABY5D435_9ACTN</name>
<keyword evidence="2" id="KW-1133">Transmembrane helix</keyword>
<protein>
    <submittedName>
        <fullName evidence="4">Uncharacterized protein</fullName>
    </submittedName>
</protein>
<proteinExistence type="predicted"/>
<evidence type="ECO:0000313" key="4">
    <source>
        <dbReference type="EMBL" id="USY19141.1"/>
    </source>
</evidence>
<feature type="transmembrane region" description="Helical" evidence="2">
    <location>
        <begin position="221"/>
        <end position="243"/>
    </location>
</feature>
<gene>
    <name evidence="4" type="ORF">NE857_28360</name>
</gene>
<evidence type="ECO:0000256" key="3">
    <source>
        <dbReference type="SAM" id="SignalP"/>
    </source>
</evidence>
<keyword evidence="5" id="KW-1185">Reference proteome</keyword>
<keyword evidence="2" id="KW-0472">Membrane</keyword>
<accession>A0ABY5D435</accession>
<evidence type="ECO:0000256" key="2">
    <source>
        <dbReference type="SAM" id="Phobius"/>
    </source>
</evidence>
<evidence type="ECO:0000313" key="5">
    <source>
        <dbReference type="Proteomes" id="UP001055940"/>
    </source>
</evidence>
<reference evidence="4" key="1">
    <citation type="submission" date="2022-06" db="EMBL/GenBank/DDBJ databases">
        <authorList>
            <person name="Ping M."/>
        </authorList>
    </citation>
    <scope>NUCLEOTIDE SEQUENCE</scope>
    <source>
        <strain evidence="4">JCM11759T</strain>
    </source>
</reference>
<keyword evidence="3" id="KW-0732">Signal</keyword>
<dbReference type="Proteomes" id="UP001055940">
    <property type="component" value="Chromosome"/>
</dbReference>
<keyword evidence="2" id="KW-0812">Transmembrane</keyword>
<feature type="chain" id="PRO_5046486506" evidence="3">
    <location>
        <begin position="28"/>
        <end position="251"/>
    </location>
</feature>
<dbReference type="RefSeq" id="WP_254418412.1">
    <property type="nucleotide sequence ID" value="NZ_BAAAJB010000025.1"/>
</dbReference>
<feature type="signal peptide" evidence="3">
    <location>
        <begin position="1"/>
        <end position="27"/>
    </location>
</feature>
<evidence type="ECO:0000256" key="1">
    <source>
        <dbReference type="SAM" id="MobiDB-lite"/>
    </source>
</evidence>
<feature type="region of interest" description="Disordered" evidence="1">
    <location>
        <begin position="193"/>
        <end position="213"/>
    </location>
</feature>
<dbReference type="EMBL" id="CP099837">
    <property type="protein sequence ID" value="USY19141.1"/>
    <property type="molecule type" value="Genomic_DNA"/>
</dbReference>
<organism evidence="4 5">
    <name type="scientific">Nocardiopsis exhalans</name>
    <dbReference type="NCBI Taxonomy" id="163604"/>
    <lineage>
        <taxon>Bacteria</taxon>
        <taxon>Bacillati</taxon>
        <taxon>Actinomycetota</taxon>
        <taxon>Actinomycetes</taxon>
        <taxon>Streptosporangiales</taxon>
        <taxon>Nocardiopsidaceae</taxon>
        <taxon>Nocardiopsis</taxon>
    </lineage>
</organism>
<sequence>MNRAPRFPRFLSAPVVLSLLAPALLGAAAPATDDPPPEGPSHAYVKPAEVECDQGAGTLTVIGQLFPVLSQEVDDQPGLSLPLAAELAPEDPGEEGAEGGIDLELVLVPQAEPFPGITAEETNEAADRAGTLTATLSGTDGRLLTGEEAPGVAWADWEPPLGFYEVRVATESFSLPGFGDCTVNAEAAVASVQVGSDDEQREQRENGADEAAAGSSGAQALLPWIILGAGVLGLVFLLVPAVLHLRRRRTS</sequence>